<dbReference type="KEGG" id="pacr:FXN63_01615"/>
<dbReference type="SUPFAM" id="SSF53800">
    <property type="entry name" value="Chelatase"/>
    <property type="match status" value="1"/>
</dbReference>
<organism evidence="3 4">
    <name type="scientific">Pigmentiphaga aceris</name>
    <dbReference type="NCBI Taxonomy" id="1940612"/>
    <lineage>
        <taxon>Bacteria</taxon>
        <taxon>Pseudomonadati</taxon>
        <taxon>Pseudomonadota</taxon>
        <taxon>Betaproteobacteria</taxon>
        <taxon>Burkholderiales</taxon>
        <taxon>Alcaligenaceae</taxon>
        <taxon>Pigmentiphaga</taxon>
    </lineage>
</organism>
<keyword evidence="2" id="KW-0456">Lyase</keyword>
<dbReference type="InterPro" id="IPR050963">
    <property type="entry name" value="Sirohydro_Cobaltochel/CbiX"/>
</dbReference>
<dbReference type="PANTHER" id="PTHR33542:SF5">
    <property type="entry name" value="FERROCHELATASE CHE1"/>
    <property type="match status" value="1"/>
</dbReference>
<dbReference type="RefSeq" id="WP_148812220.1">
    <property type="nucleotide sequence ID" value="NZ_CP043046.1"/>
</dbReference>
<dbReference type="PANTHER" id="PTHR33542">
    <property type="entry name" value="SIROHYDROCHLORIN FERROCHELATASE, CHLOROPLASTIC"/>
    <property type="match status" value="1"/>
</dbReference>
<evidence type="ECO:0000256" key="2">
    <source>
        <dbReference type="ARBA" id="ARBA00023239"/>
    </source>
</evidence>
<reference evidence="3 4" key="1">
    <citation type="submission" date="2019-08" db="EMBL/GenBank/DDBJ databases">
        <title>Amphibian skin-associated Pigmentiphaga: genome sequence and occurrence across geography and hosts.</title>
        <authorList>
            <person name="Bletz M.C."/>
            <person name="Bunk B."/>
            <person name="Sproeer C."/>
            <person name="Biwer P."/>
            <person name="Reiter S."/>
            <person name="Rabemananjara F.C.E."/>
            <person name="Schulz S."/>
            <person name="Overmann J."/>
            <person name="Vences M."/>
        </authorList>
    </citation>
    <scope>NUCLEOTIDE SEQUENCE [LARGE SCALE GENOMIC DNA]</scope>
    <source>
        <strain evidence="3 4">Mada1488</strain>
    </source>
</reference>
<dbReference type="Proteomes" id="UP000325161">
    <property type="component" value="Chromosome"/>
</dbReference>
<evidence type="ECO:0000313" key="4">
    <source>
        <dbReference type="Proteomes" id="UP000325161"/>
    </source>
</evidence>
<gene>
    <name evidence="3" type="ORF">FXN63_01615</name>
</gene>
<keyword evidence="4" id="KW-1185">Reference proteome</keyword>
<proteinExistence type="predicted"/>
<dbReference type="AlphaFoldDB" id="A0A5C0AVJ4"/>
<dbReference type="GO" id="GO:0046872">
    <property type="term" value="F:metal ion binding"/>
    <property type="evidence" value="ECO:0007669"/>
    <property type="project" value="UniProtKB-KW"/>
</dbReference>
<evidence type="ECO:0000313" key="3">
    <source>
        <dbReference type="EMBL" id="QEI04681.1"/>
    </source>
</evidence>
<sequence length="146" mass="15236">MSADIDGGKPTLADGGAIPPATGWPDATALVLFAHGARDPRWAEPLNRLADVVRAQRPDVAVVTAFLELMQPDLPAVLDGLAADGHVHVNLMPVFWSAGGHVIRDLPVLIADSRLRNPGLNVAVLPVLSELPGVLDAVARAAWPAA</sequence>
<dbReference type="EMBL" id="CP043046">
    <property type="protein sequence ID" value="QEI04681.1"/>
    <property type="molecule type" value="Genomic_DNA"/>
</dbReference>
<name>A0A5C0AVJ4_9BURK</name>
<dbReference type="CDD" id="cd03416">
    <property type="entry name" value="CbiX_SirB_N"/>
    <property type="match status" value="1"/>
</dbReference>
<dbReference type="Pfam" id="PF01903">
    <property type="entry name" value="CbiX"/>
    <property type="match status" value="1"/>
</dbReference>
<dbReference type="Gene3D" id="3.40.50.1400">
    <property type="match status" value="1"/>
</dbReference>
<protein>
    <submittedName>
        <fullName evidence="3">Cobalamin biosynthesis protein CbiX</fullName>
    </submittedName>
</protein>
<dbReference type="OrthoDB" id="9797895at2"/>
<accession>A0A5C0AVJ4</accession>
<evidence type="ECO:0000256" key="1">
    <source>
        <dbReference type="ARBA" id="ARBA00022723"/>
    </source>
</evidence>
<dbReference type="InterPro" id="IPR002762">
    <property type="entry name" value="CbiX-like"/>
</dbReference>
<dbReference type="GO" id="GO:0016829">
    <property type="term" value="F:lyase activity"/>
    <property type="evidence" value="ECO:0007669"/>
    <property type="project" value="UniProtKB-KW"/>
</dbReference>
<keyword evidence="1" id="KW-0479">Metal-binding</keyword>